<name>A0A679J1I1_9HYPH</name>
<reference evidence="1" key="1">
    <citation type="submission" date="2019-12" db="EMBL/GenBank/DDBJ databases">
        <authorList>
            <person name="Cremers G."/>
        </authorList>
    </citation>
    <scope>NUCLEOTIDE SEQUENCE</scope>
    <source>
        <strain evidence="1">Mbul1</strain>
    </source>
</reference>
<evidence type="ECO:0000313" key="1">
    <source>
        <dbReference type="EMBL" id="CAA2100126.1"/>
    </source>
</evidence>
<organism evidence="1">
    <name type="scientific">Methylobacterium bullatum</name>
    <dbReference type="NCBI Taxonomy" id="570505"/>
    <lineage>
        <taxon>Bacteria</taxon>
        <taxon>Pseudomonadati</taxon>
        <taxon>Pseudomonadota</taxon>
        <taxon>Alphaproteobacteria</taxon>
        <taxon>Hyphomicrobiales</taxon>
        <taxon>Methylobacteriaceae</taxon>
        <taxon>Methylobacterium</taxon>
    </lineage>
</organism>
<dbReference type="AlphaFoldDB" id="A0A679J1I1"/>
<dbReference type="EMBL" id="LR743504">
    <property type="protein sequence ID" value="CAA2100126.1"/>
    <property type="molecule type" value="Genomic_DNA"/>
</dbReference>
<sequence>MAEALGGGGLLPAVTRRSVSIPSSRMQEAGNANVGWNSRFYAIAPAETGWVVPKATSVP</sequence>
<proteinExistence type="predicted"/>
<accession>A0A679J1I1</accession>
<protein>
    <submittedName>
        <fullName evidence="1">Uncharacterized protein</fullName>
    </submittedName>
</protein>
<gene>
    <name evidence="1" type="ORF">MBUL_00514</name>
</gene>